<dbReference type="Proteomes" id="UP000317572">
    <property type="component" value="Chromosome"/>
</dbReference>
<dbReference type="CDD" id="cd05374">
    <property type="entry name" value="17beta-HSD-like_SDR_c"/>
    <property type="match status" value="1"/>
</dbReference>
<dbReference type="InterPro" id="IPR002347">
    <property type="entry name" value="SDR_fam"/>
</dbReference>
<dbReference type="InterPro" id="IPR036291">
    <property type="entry name" value="NAD(P)-bd_dom_sf"/>
</dbReference>
<proteinExistence type="inferred from homology"/>
<dbReference type="SMART" id="SM00822">
    <property type="entry name" value="PKS_KR"/>
    <property type="match status" value="1"/>
</dbReference>
<dbReference type="NCBIfam" id="NF006114">
    <property type="entry name" value="PRK08263.1"/>
    <property type="match status" value="1"/>
</dbReference>
<evidence type="ECO:0000256" key="1">
    <source>
        <dbReference type="ARBA" id="ARBA00006484"/>
    </source>
</evidence>
<keyword evidence="2" id="KW-0560">Oxidoreductase</keyword>
<dbReference type="PRINTS" id="PR00081">
    <property type="entry name" value="GDHRDH"/>
</dbReference>
<dbReference type="PANTHER" id="PTHR43976">
    <property type="entry name" value="SHORT CHAIN DEHYDROGENASE"/>
    <property type="match status" value="1"/>
</dbReference>
<accession>A0A515CYD2</accession>
<reference evidence="5 6" key="1">
    <citation type="submission" date="2018-11" db="EMBL/GenBank/DDBJ databases">
        <title>The first complete genome of Serratia liquefaciens isolated from metalophyte plant revel distinctness adaptive mechanisms in an extreme habitat.</title>
        <authorList>
            <person name="Caneschi W.L."/>
            <person name="Sanchez A.B."/>
            <person name="Felestrino E.B."/>
            <person name="Assis R.A.B."/>
            <person name="Lemes C.G.C."/>
            <person name="Cordeiro I.F."/>
            <person name="Fonseca N.P."/>
            <person name="Villa M."/>
            <person name="Vieira I.T."/>
            <person name="Moraes L.A."/>
            <person name="Kamino L.H.Y."/>
            <person name="do Carmo F."/>
            <person name="Garcia C.M."/>
            <person name="Almeida N.F."/>
            <person name="Silva R.S."/>
            <person name="Ferro J.A."/>
            <person name="Ferro M.I.T."/>
            <person name="Varani A.M."/>
            <person name="Ferreira R.M."/>
            <person name="dos Santos V.L."/>
            <person name="Silva U.C."/>
            <person name="Setubal J.C."/>
            <person name="Moreira L.M."/>
        </authorList>
    </citation>
    <scope>NUCLEOTIDE SEQUENCE [LARGE SCALE GENOMIC DNA]</scope>
    <source>
        <strain evidence="5 6">FG3</strain>
    </source>
</reference>
<evidence type="ECO:0000313" key="5">
    <source>
        <dbReference type="EMBL" id="QDL33167.1"/>
    </source>
</evidence>
<dbReference type="GO" id="GO:0016491">
    <property type="term" value="F:oxidoreductase activity"/>
    <property type="evidence" value="ECO:0007669"/>
    <property type="project" value="UniProtKB-KW"/>
</dbReference>
<dbReference type="RefSeq" id="WP_142815674.1">
    <property type="nucleotide sequence ID" value="NZ_CP033893.1"/>
</dbReference>
<feature type="domain" description="Ketoreductase" evidence="4">
    <location>
        <begin position="5"/>
        <end position="190"/>
    </location>
</feature>
<dbReference type="EMBL" id="CP033893">
    <property type="protein sequence ID" value="QDL33167.1"/>
    <property type="molecule type" value="Genomic_DNA"/>
</dbReference>
<dbReference type="PANTHER" id="PTHR43976:SF16">
    <property type="entry name" value="SHORT-CHAIN DEHYDROGENASE_REDUCTASE FAMILY PROTEIN"/>
    <property type="match status" value="1"/>
</dbReference>
<evidence type="ECO:0000259" key="4">
    <source>
        <dbReference type="SMART" id="SM00822"/>
    </source>
</evidence>
<dbReference type="SUPFAM" id="SSF51735">
    <property type="entry name" value="NAD(P)-binding Rossmann-fold domains"/>
    <property type="match status" value="1"/>
</dbReference>
<dbReference type="InterPro" id="IPR057326">
    <property type="entry name" value="KR_dom"/>
</dbReference>
<comment type="similarity">
    <text evidence="1 3">Belongs to the short-chain dehydrogenases/reductases (SDR) family.</text>
</comment>
<evidence type="ECO:0000256" key="2">
    <source>
        <dbReference type="ARBA" id="ARBA00023002"/>
    </source>
</evidence>
<dbReference type="STRING" id="614.XJ20_16610"/>
<name>A0A515CYD2_SERLI</name>
<dbReference type="InterPro" id="IPR051911">
    <property type="entry name" value="SDR_oxidoreductase"/>
</dbReference>
<evidence type="ECO:0000313" key="6">
    <source>
        <dbReference type="Proteomes" id="UP000317572"/>
    </source>
</evidence>
<sequence length="294" mass="31276">MSQSQVWLITGSSRGLGQQLAQAVLAAGHRLVATARQPQQLQPLVEQYGEQVVTVALDVTDAVAAKRAVQTAIDSFGRLDVVVNNAGYGNIAPVEDADEADFRAQVDTNFYGVFNVTRAALPVLRQQGSGHIIQISTIGARLGVPGLSAYHTAKWAVEGFSESLAKEIAPFGVKVTLVEPGGFRTDWAGSSMTIAPVSAAYQATLGPMLDYLQQHNGHQPGDPAKAAQVILQIAEMDEPPLRLLLGSDAVFIAGQVQAEREATDAKFRYLSLSTDRDDSQPDHETMAALVAGKS</sequence>
<evidence type="ECO:0000256" key="3">
    <source>
        <dbReference type="RuleBase" id="RU000363"/>
    </source>
</evidence>
<dbReference type="PRINTS" id="PR00080">
    <property type="entry name" value="SDRFAMILY"/>
</dbReference>
<gene>
    <name evidence="5" type="ORF">EGO53_15755</name>
</gene>
<dbReference type="Gene3D" id="3.40.50.720">
    <property type="entry name" value="NAD(P)-binding Rossmann-like Domain"/>
    <property type="match status" value="1"/>
</dbReference>
<dbReference type="NCBIfam" id="NF004824">
    <property type="entry name" value="PRK06180.1"/>
    <property type="match status" value="1"/>
</dbReference>
<dbReference type="Pfam" id="PF00106">
    <property type="entry name" value="adh_short"/>
    <property type="match status" value="1"/>
</dbReference>
<dbReference type="AlphaFoldDB" id="A0A515CYD2"/>
<organism evidence="5 6">
    <name type="scientific">Serratia liquefaciens</name>
    <dbReference type="NCBI Taxonomy" id="614"/>
    <lineage>
        <taxon>Bacteria</taxon>
        <taxon>Pseudomonadati</taxon>
        <taxon>Pseudomonadota</taxon>
        <taxon>Gammaproteobacteria</taxon>
        <taxon>Enterobacterales</taxon>
        <taxon>Yersiniaceae</taxon>
        <taxon>Serratia</taxon>
    </lineage>
</organism>
<protein>
    <submittedName>
        <fullName evidence="5">SDR family NAD(P)-dependent oxidoreductase</fullName>
    </submittedName>
</protein>